<feature type="domain" description="Eukaryotic translation initiation factor 3 subunit C N-terminal" evidence="4">
    <location>
        <begin position="1"/>
        <end position="63"/>
    </location>
</feature>
<keyword evidence="3" id="KW-0648">Protein biosynthesis</keyword>
<evidence type="ECO:0000256" key="2">
    <source>
        <dbReference type="ARBA" id="ARBA00022540"/>
    </source>
</evidence>
<comment type="caution">
    <text evidence="6">The sequence shown here is derived from an EMBL/GenBank/DDBJ whole genome shotgun (WGS) entry which is preliminary data.</text>
</comment>
<keyword evidence="7" id="KW-1185">Reference proteome</keyword>
<dbReference type="InterPro" id="IPR008905">
    <property type="entry name" value="EIF3C_N_dom"/>
</dbReference>
<dbReference type="InterPro" id="IPR027516">
    <property type="entry name" value="EIF3C"/>
</dbReference>
<sequence>MDISTQILFNRAMTQLGLCVFRVGLVADAHSCLSELYAGGRVKELLAQGVSQSRFHDKTPEQHCEQDDDHGRAPCKLGPAHSLHCFHNFEQTRLRALASQLTEKLAVLAENNEKAFEARTGGGLDGNYTGKAFKALWKTGWLWWATGRTGYNAGGRASGQASGRGYYRSDWTGQSCGTGGYSAGYQSTRYQDAYGGVGITSYQTGSTVRRSQMDGSG</sequence>
<dbReference type="Proteomes" id="UP000631114">
    <property type="component" value="Unassembled WGS sequence"/>
</dbReference>
<dbReference type="Pfam" id="PF26569">
    <property type="entry name" value="EIF3CL_C"/>
    <property type="match status" value="1"/>
</dbReference>
<protein>
    <submittedName>
        <fullName evidence="6">Uncharacterized protein</fullName>
    </submittedName>
</protein>
<organism evidence="6 7">
    <name type="scientific">Coptis chinensis</name>
    <dbReference type="NCBI Taxonomy" id="261450"/>
    <lineage>
        <taxon>Eukaryota</taxon>
        <taxon>Viridiplantae</taxon>
        <taxon>Streptophyta</taxon>
        <taxon>Embryophyta</taxon>
        <taxon>Tracheophyta</taxon>
        <taxon>Spermatophyta</taxon>
        <taxon>Magnoliopsida</taxon>
        <taxon>Ranunculales</taxon>
        <taxon>Ranunculaceae</taxon>
        <taxon>Coptidoideae</taxon>
        <taxon>Coptis</taxon>
    </lineage>
</organism>
<evidence type="ECO:0000313" key="7">
    <source>
        <dbReference type="Proteomes" id="UP000631114"/>
    </source>
</evidence>
<dbReference type="PANTHER" id="PTHR13937">
    <property type="entry name" value="EUKARYOTIC TRANSLATION INITATION FACTOR 3, SUBUNIT 8 EIF3S8 -RELATED"/>
    <property type="match status" value="1"/>
</dbReference>
<evidence type="ECO:0000259" key="5">
    <source>
        <dbReference type="Pfam" id="PF26569"/>
    </source>
</evidence>
<evidence type="ECO:0000256" key="1">
    <source>
        <dbReference type="ARBA" id="ARBA00022490"/>
    </source>
</evidence>
<dbReference type="GO" id="GO:0003723">
    <property type="term" value="F:RNA binding"/>
    <property type="evidence" value="ECO:0007669"/>
    <property type="project" value="InterPro"/>
</dbReference>
<accession>A0A835ISQ2</accession>
<dbReference type="OrthoDB" id="29647at2759"/>
<evidence type="ECO:0000256" key="3">
    <source>
        <dbReference type="ARBA" id="ARBA00022917"/>
    </source>
</evidence>
<evidence type="ECO:0000313" key="6">
    <source>
        <dbReference type="EMBL" id="KAF9622986.1"/>
    </source>
</evidence>
<dbReference type="AlphaFoldDB" id="A0A835ISQ2"/>
<dbReference type="InterPro" id="IPR058999">
    <property type="entry name" value="EIF3CL_C"/>
</dbReference>
<reference evidence="6 7" key="1">
    <citation type="submission" date="2020-10" db="EMBL/GenBank/DDBJ databases">
        <title>The Coptis chinensis genome and diversification of protoberbering-type alkaloids.</title>
        <authorList>
            <person name="Wang B."/>
            <person name="Shu S."/>
            <person name="Song C."/>
            <person name="Liu Y."/>
        </authorList>
    </citation>
    <scope>NUCLEOTIDE SEQUENCE [LARGE SCALE GENOMIC DNA]</scope>
    <source>
        <strain evidence="6">HL-2020</strain>
        <tissue evidence="6">Leaf</tissue>
    </source>
</reference>
<keyword evidence="1" id="KW-0963">Cytoplasm</keyword>
<evidence type="ECO:0000259" key="4">
    <source>
        <dbReference type="Pfam" id="PF05470"/>
    </source>
</evidence>
<feature type="domain" description="EIF3CL-like C-terminal" evidence="5">
    <location>
        <begin position="96"/>
        <end position="119"/>
    </location>
</feature>
<gene>
    <name evidence="6" type="ORF">IFM89_035701</name>
</gene>
<name>A0A835ISQ2_9MAGN</name>
<dbReference type="GO" id="GO:0031369">
    <property type="term" value="F:translation initiation factor binding"/>
    <property type="evidence" value="ECO:0007669"/>
    <property type="project" value="InterPro"/>
</dbReference>
<keyword evidence="2" id="KW-0396">Initiation factor</keyword>
<proteinExistence type="predicted"/>
<dbReference type="GO" id="GO:0003743">
    <property type="term" value="F:translation initiation factor activity"/>
    <property type="evidence" value="ECO:0007669"/>
    <property type="project" value="UniProtKB-KW"/>
</dbReference>
<dbReference type="GO" id="GO:0005852">
    <property type="term" value="C:eukaryotic translation initiation factor 3 complex"/>
    <property type="evidence" value="ECO:0007669"/>
    <property type="project" value="InterPro"/>
</dbReference>
<dbReference type="PANTHER" id="PTHR13937:SF0">
    <property type="entry name" value="EUKARYOTIC TRANSLATION INITIATION FACTOR 3 SUBUNIT C-RELATED"/>
    <property type="match status" value="1"/>
</dbReference>
<dbReference type="Pfam" id="PF05470">
    <property type="entry name" value="eIF-3c_N"/>
    <property type="match status" value="1"/>
</dbReference>
<dbReference type="EMBL" id="JADFTS010000002">
    <property type="protein sequence ID" value="KAF9622986.1"/>
    <property type="molecule type" value="Genomic_DNA"/>
</dbReference>